<name>A0AAW8R1Y9_9ALTE</name>
<keyword evidence="9 11" id="KW-0320">Glycogen biosynthesis</keyword>
<dbReference type="Gene3D" id="3.40.50.2000">
    <property type="entry name" value="Glycogen Phosphorylase B"/>
    <property type="match status" value="2"/>
</dbReference>
<feature type="domain" description="Glycosyl transferase family 1" evidence="12">
    <location>
        <begin position="284"/>
        <end position="434"/>
    </location>
</feature>
<dbReference type="Pfam" id="PF08323">
    <property type="entry name" value="Glyco_transf_5"/>
    <property type="match status" value="1"/>
</dbReference>
<evidence type="ECO:0000256" key="3">
    <source>
        <dbReference type="ARBA" id="ARBA00004964"/>
    </source>
</evidence>
<evidence type="ECO:0000313" key="14">
    <source>
        <dbReference type="EMBL" id="MDT0583443.1"/>
    </source>
</evidence>
<keyword evidence="8 11" id="KW-0808">Transferase</keyword>
<dbReference type="InterPro" id="IPR011835">
    <property type="entry name" value="GS/SS"/>
</dbReference>
<comment type="catalytic activity">
    <reaction evidence="1 11">
        <text>[(1-&gt;4)-alpha-D-glucosyl](n) + ADP-alpha-D-glucose = [(1-&gt;4)-alpha-D-glucosyl](n+1) + ADP + H(+)</text>
        <dbReference type="Rhea" id="RHEA:18189"/>
        <dbReference type="Rhea" id="RHEA-COMP:9584"/>
        <dbReference type="Rhea" id="RHEA-COMP:9587"/>
        <dbReference type="ChEBI" id="CHEBI:15378"/>
        <dbReference type="ChEBI" id="CHEBI:15444"/>
        <dbReference type="ChEBI" id="CHEBI:57498"/>
        <dbReference type="ChEBI" id="CHEBI:456216"/>
        <dbReference type="EC" id="2.4.1.21"/>
    </reaction>
</comment>
<dbReference type="InterPro" id="IPR013534">
    <property type="entry name" value="Starch_synth_cat_dom"/>
</dbReference>
<keyword evidence="7 11" id="KW-0328">Glycosyltransferase</keyword>
<dbReference type="NCBIfam" id="TIGR02095">
    <property type="entry name" value="glgA"/>
    <property type="match status" value="1"/>
</dbReference>
<dbReference type="GO" id="GO:0005829">
    <property type="term" value="C:cytosol"/>
    <property type="evidence" value="ECO:0007669"/>
    <property type="project" value="TreeGrafter"/>
</dbReference>
<comment type="function">
    <text evidence="2 11">Synthesizes alpha-1,4-glucan chains using ADP-glucose.</text>
</comment>
<dbReference type="RefSeq" id="WP_311362213.1">
    <property type="nucleotide sequence ID" value="NZ_JAVRIE010000005.1"/>
</dbReference>
<evidence type="ECO:0000259" key="13">
    <source>
        <dbReference type="Pfam" id="PF08323"/>
    </source>
</evidence>
<dbReference type="PANTHER" id="PTHR45825:SF11">
    <property type="entry name" value="ALPHA AMYLASE DOMAIN-CONTAINING PROTEIN"/>
    <property type="match status" value="1"/>
</dbReference>
<evidence type="ECO:0000256" key="2">
    <source>
        <dbReference type="ARBA" id="ARBA00002764"/>
    </source>
</evidence>
<dbReference type="CDD" id="cd03791">
    <property type="entry name" value="GT5_Glycogen_synthase_DULL1-like"/>
    <property type="match status" value="1"/>
</dbReference>
<dbReference type="AlphaFoldDB" id="A0AAW8R1Y9"/>
<comment type="similarity">
    <text evidence="4 11">Belongs to the glycosyltransferase 1 family. Bacterial/plant glycogen synthase subfamily.</text>
</comment>
<dbReference type="HAMAP" id="MF_00484">
    <property type="entry name" value="Glycogen_synth"/>
    <property type="match status" value="1"/>
</dbReference>
<proteinExistence type="inferred from homology"/>
<evidence type="ECO:0000256" key="7">
    <source>
        <dbReference type="ARBA" id="ARBA00022676"/>
    </source>
</evidence>
<gene>
    <name evidence="11" type="primary">glgA</name>
    <name evidence="14" type="ORF">RM544_12915</name>
</gene>
<organism evidence="14 15">
    <name type="scientific">Brumicola blandensis</name>
    <dbReference type="NCBI Taxonomy" id="3075611"/>
    <lineage>
        <taxon>Bacteria</taxon>
        <taxon>Pseudomonadati</taxon>
        <taxon>Pseudomonadota</taxon>
        <taxon>Gammaproteobacteria</taxon>
        <taxon>Alteromonadales</taxon>
        <taxon>Alteromonadaceae</taxon>
        <taxon>Brumicola</taxon>
    </lineage>
</organism>
<dbReference type="GO" id="GO:0005978">
    <property type="term" value="P:glycogen biosynthetic process"/>
    <property type="evidence" value="ECO:0007669"/>
    <property type="project" value="UniProtKB-UniRule"/>
</dbReference>
<dbReference type="EC" id="2.4.1.21" evidence="5 11"/>
<evidence type="ECO:0000256" key="4">
    <source>
        <dbReference type="ARBA" id="ARBA00010281"/>
    </source>
</evidence>
<feature type="domain" description="Starch synthase catalytic" evidence="13">
    <location>
        <begin position="2"/>
        <end position="232"/>
    </location>
</feature>
<dbReference type="Pfam" id="PF00534">
    <property type="entry name" value="Glycos_transf_1"/>
    <property type="match status" value="1"/>
</dbReference>
<comment type="caution">
    <text evidence="14">The sequence shown here is derived from an EMBL/GenBank/DDBJ whole genome shotgun (WGS) entry which is preliminary data.</text>
</comment>
<dbReference type="GO" id="GO:0009011">
    <property type="term" value="F:alpha-1,4-glucan glucosyltransferase (ADP-glucose donor) activity"/>
    <property type="evidence" value="ECO:0007669"/>
    <property type="project" value="UniProtKB-UniRule"/>
</dbReference>
<evidence type="ECO:0000256" key="9">
    <source>
        <dbReference type="ARBA" id="ARBA00023056"/>
    </source>
</evidence>
<evidence type="ECO:0000256" key="1">
    <source>
        <dbReference type="ARBA" id="ARBA00001478"/>
    </source>
</evidence>
<reference evidence="14 15" key="1">
    <citation type="submission" date="2023-09" db="EMBL/GenBank/DDBJ databases">
        <authorList>
            <person name="Rey-Velasco X."/>
        </authorList>
    </citation>
    <scope>NUCLEOTIDE SEQUENCE [LARGE SCALE GENOMIC DNA]</scope>
    <source>
        <strain evidence="14 15">W409</strain>
    </source>
</reference>
<feature type="binding site" evidence="11">
    <location>
        <position position="15"/>
    </location>
    <ligand>
        <name>ADP-alpha-D-glucose</name>
        <dbReference type="ChEBI" id="CHEBI:57498"/>
    </ligand>
</feature>
<accession>A0AAW8R1Y9</accession>
<comment type="pathway">
    <text evidence="3 11">Glycan biosynthesis; glycogen biosynthesis.</text>
</comment>
<evidence type="ECO:0000256" key="10">
    <source>
        <dbReference type="ARBA" id="ARBA00031722"/>
    </source>
</evidence>
<protein>
    <recommendedName>
        <fullName evidence="6 11">Glycogen synthase</fullName>
        <ecNumber evidence="5 11">2.4.1.21</ecNumber>
    </recommendedName>
    <alternativeName>
        <fullName evidence="10 11">Starch [bacterial glycogen] synthase</fullName>
    </alternativeName>
</protein>
<evidence type="ECO:0000256" key="5">
    <source>
        <dbReference type="ARBA" id="ARBA00012588"/>
    </source>
</evidence>
<dbReference type="GO" id="GO:0004373">
    <property type="term" value="F:alpha-1,4-glucan glucosyltransferase (UDP-glucose donor) activity"/>
    <property type="evidence" value="ECO:0007669"/>
    <property type="project" value="InterPro"/>
</dbReference>
<evidence type="ECO:0000256" key="11">
    <source>
        <dbReference type="HAMAP-Rule" id="MF_00484"/>
    </source>
</evidence>
<keyword evidence="15" id="KW-1185">Reference proteome</keyword>
<evidence type="ECO:0000256" key="6">
    <source>
        <dbReference type="ARBA" id="ARBA00019935"/>
    </source>
</evidence>
<dbReference type="PANTHER" id="PTHR45825">
    <property type="entry name" value="GRANULE-BOUND STARCH SYNTHASE 1, CHLOROPLASTIC/AMYLOPLASTIC"/>
    <property type="match status" value="1"/>
</dbReference>
<dbReference type="InterPro" id="IPR001296">
    <property type="entry name" value="Glyco_trans_1"/>
</dbReference>
<evidence type="ECO:0000259" key="12">
    <source>
        <dbReference type="Pfam" id="PF00534"/>
    </source>
</evidence>
<dbReference type="Proteomes" id="UP001249020">
    <property type="component" value="Unassembled WGS sequence"/>
</dbReference>
<sequence length="472" mass="52594">MKVLFLISEVEDIVKTGGLADVGKALPLALSELDHDVKIILPYYKAASDTLNLSNCIAQQILYVNDKPYAFDVKNLNFNGIDVYFVDYPEYFNSGALYDESGISNAEKFTFFSLAALRTAEAIGFKPDVLHANDWHTSMACYFAKHSPLSYEHFANTKSVLTVHNAAFQGVEQTLKVPSLDSKAPGMYIENDHINMLKTGLLYADKICPVSQTYAQEISTALGSHGIDDVIRQRINSVEGILNGCDYEQWDPSTDEFIAAHFSSEDMQGKVACKKDLQRTFGLRQNAKTPLLGMVCRTTLQKGFGYLMPILESLLDHDVQLALVGTGQKDITDELHRIAAKHPKQFVFIEDFKPDYAHKVEAGADFFLMPSEFEPCGLNQMYSLAYGTVPIVRGIGGLKDTIINYGEENSTGFVFQEPSSEALLSVIRKALLVRLEAKKEFSALISRGMKQKFTWEEAAEKYSEVYSGLKSH</sequence>
<dbReference type="EMBL" id="JAVRIE010000005">
    <property type="protein sequence ID" value="MDT0583443.1"/>
    <property type="molecule type" value="Genomic_DNA"/>
</dbReference>
<evidence type="ECO:0000313" key="15">
    <source>
        <dbReference type="Proteomes" id="UP001249020"/>
    </source>
</evidence>
<dbReference type="SUPFAM" id="SSF53756">
    <property type="entry name" value="UDP-Glycosyltransferase/glycogen phosphorylase"/>
    <property type="match status" value="1"/>
</dbReference>
<evidence type="ECO:0000256" key="8">
    <source>
        <dbReference type="ARBA" id="ARBA00022679"/>
    </source>
</evidence>